<name>A0ACC0SNN6_POPTR</name>
<dbReference type="EMBL" id="CM009296">
    <property type="protein sequence ID" value="KAI9390836.1"/>
    <property type="molecule type" value="Genomic_DNA"/>
</dbReference>
<comment type="caution">
    <text evidence="1">The sequence shown here is derived from an EMBL/GenBank/DDBJ whole genome shotgun (WGS) entry which is preliminary data.</text>
</comment>
<evidence type="ECO:0000313" key="1">
    <source>
        <dbReference type="EMBL" id="KAI9390836.1"/>
    </source>
</evidence>
<reference evidence="1 2" key="1">
    <citation type="journal article" date="2006" name="Science">
        <title>The genome of black cottonwood, Populus trichocarpa (Torr. &amp; Gray).</title>
        <authorList>
            <person name="Tuskan G.A."/>
            <person name="Difazio S."/>
            <person name="Jansson S."/>
            <person name="Bohlmann J."/>
            <person name="Grigoriev I."/>
            <person name="Hellsten U."/>
            <person name="Putnam N."/>
            <person name="Ralph S."/>
            <person name="Rombauts S."/>
            <person name="Salamov A."/>
            <person name="Schein J."/>
            <person name="Sterck L."/>
            <person name="Aerts A."/>
            <person name="Bhalerao R.R."/>
            <person name="Bhalerao R.P."/>
            <person name="Blaudez D."/>
            <person name="Boerjan W."/>
            <person name="Brun A."/>
            <person name="Brunner A."/>
            <person name="Busov V."/>
            <person name="Campbell M."/>
            <person name="Carlson J."/>
            <person name="Chalot M."/>
            <person name="Chapman J."/>
            <person name="Chen G.L."/>
            <person name="Cooper D."/>
            <person name="Coutinho P.M."/>
            <person name="Couturier J."/>
            <person name="Covert S."/>
            <person name="Cronk Q."/>
            <person name="Cunningham R."/>
            <person name="Davis J."/>
            <person name="Degroeve S."/>
            <person name="Dejardin A."/>
            <person name="Depamphilis C."/>
            <person name="Detter J."/>
            <person name="Dirks B."/>
            <person name="Dubchak I."/>
            <person name="Duplessis S."/>
            <person name="Ehlting J."/>
            <person name="Ellis B."/>
            <person name="Gendler K."/>
            <person name="Goodstein D."/>
            <person name="Gribskov M."/>
            <person name="Grimwood J."/>
            <person name="Groover A."/>
            <person name="Gunter L."/>
            <person name="Hamberger B."/>
            <person name="Heinze B."/>
            <person name="Helariutta Y."/>
            <person name="Henrissat B."/>
            <person name="Holligan D."/>
            <person name="Holt R."/>
            <person name="Huang W."/>
            <person name="Islam-Faridi N."/>
            <person name="Jones S."/>
            <person name="Jones-Rhoades M."/>
            <person name="Jorgensen R."/>
            <person name="Joshi C."/>
            <person name="Kangasjarvi J."/>
            <person name="Karlsson J."/>
            <person name="Kelleher C."/>
            <person name="Kirkpatrick R."/>
            <person name="Kirst M."/>
            <person name="Kohler A."/>
            <person name="Kalluri U."/>
            <person name="Larimer F."/>
            <person name="Leebens-Mack J."/>
            <person name="Leple J.C."/>
            <person name="Locascio P."/>
            <person name="Lou Y."/>
            <person name="Lucas S."/>
            <person name="Martin F."/>
            <person name="Montanini B."/>
            <person name="Napoli C."/>
            <person name="Nelson D.R."/>
            <person name="Nelson C."/>
            <person name="Nieminen K."/>
            <person name="Nilsson O."/>
            <person name="Pereda V."/>
            <person name="Peter G."/>
            <person name="Philippe R."/>
            <person name="Pilate G."/>
            <person name="Poliakov A."/>
            <person name="Razumovskaya J."/>
            <person name="Richardson P."/>
            <person name="Rinaldi C."/>
            <person name="Ritland K."/>
            <person name="Rouze P."/>
            <person name="Ryaboy D."/>
            <person name="Schmutz J."/>
            <person name="Schrader J."/>
            <person name="Segerman B."/>
            <person name="Shin H."/>
            <person name="Siddiqui A."/>
            <person name="Sterky F."/>
            <person name="Terry A."/>
            <person name="Tsai C.J."/>
            <person name="Uberbacher E."/>
            <person name="Unneberg P."/>
            <person name="Vahala J."/>
            <person name="Wall K."/>
            <person name="Wessler S."/>
            <person name="Yang G."/>
            <person name="Yin T."/>
            <person name="Douglas C."/>
            <person name="Marra M."/>
            <person name="Sandberg G."/>
            <person name="Van de Peer Y."/>
            <person name="Rokhsar D."/>
        </authorList>
    </citation>
    <scope>NUCLEOTIDE SEQUENCE [LARGE SCALE GENOMIC DNA]</scope>
    <source>
        <strain evidence="2">cv. Nisqually</strain>
    </source>
</reference>
<organism evidence="1 2">
    <name type="scientific">Populus trichocarpa</name>
    <name type="common">Western balsam poplar</name>
    <name type="synonym">Populus balsamifera subsp. trichocarpa</name>
    <dbReference type="NCBI Taxonomy" id="3694"/>
    <lineage>
        <taxon>Eukaryota</taxon>
        <taxon>Viridiplantae</taxon>
        <taxon>Streptophyta</taxon>
        <taxon>Embryophyta</taxon>
        <taxon>Tracheophyta</taxon>
        <taxon>Spermatophyta</taxon>
        <taxon>Magnoliopsida</taxon>
        <taxon>eudicotyledons</taxon>
        <taxon>Gunneridae</taxon>
        <taxon>Pentapetalae</taxon>
        <taxon>rosids</taxon>
        <taxon>fabids</taxon>
        <taxon>Malpighiales</taxon>
        <taxon>Salicaceae</taxon>
        <taxon>Saliceae</taxon>
        <taxon>Populus</taxon>
    </lineage>
</organism>
<accession>A0ACC0SNN6</accession>
<keyword evidence="2" id="KW-1185">Reference proteome</keyword>
<protein>
    <submittedName>
        <fullName evidence="1">Uncharacterized protein</fullName>
    </submittedName>
</protein>
<proteinExistence type="predicted"/>
<sequence>MMGRMHVWMLTASVGSFIVSLIHVIHLTCAEKGFVSIACCAESSTFTDNTTISWISDEGWFPIENTGCENITRQAENDANYDRVRIFYIEPGRRICYNFSTTKNQNYLIRATFLFDDSLGASFDVSIGFTPTSNVKLSKDLEVERVFTATHHDVDFCLMNHYGYPYISKLELRPLGDLKYLQGKASGVLKLVSRVDAGNTGNSIRYPDDSFDRIWRRPDPKTVSLSEPTNSTTYIHDVKKTVPAKVLQTALTHTDRLEFLHNELDTQDSNYTVFLYFFELNQSIKTGQRVFDIYINNEIKLGKFDIWAYGSAYREAALSVTASRSLNLTLVKVENASDLGPILNAYEILQWIQGTNQQDVEVIMKVRNELMLNNKENELLQSWSGDPCFPPWKGLKCQNISGSLPVITGLNISSSQFQGPIPASITELSYLKELNLSYNGFTGKIPEFPKSSVLTSVDLSFNDLSGSVPDSLASLTNLKTLYFGCNPLSSTELPSNSSRLITDFDFSSGKCSRQRSTKKTLGIVIGAITGGSFLFTLAVGMFCSCFCRNKSRTRRNFDRKSNPMTKNAVFSVASTVSKSINIQSFPLDYLENVTHKYKTLIGEGGFGSVYRGTLPDGQEVAVKVRSSTSTQGTREFDNELTLLSALRHENLVPLLGYCCENDQQILVYPFMSNGSLQDRLYGEAAKRKTLDWPTRLSIALGAARGLTYLHTFSGRCIIHRDVKSSNILLDHSMNAKVTDFGFSKYAPQEGDSGASLEVRGTAGYLDPEYYSTQHLSAKSDVFSFGVVLLEIVSGREPLNIHRPRNEWSLVEWAKPYIRESRIDEIVDPGIKGGYHAEAMWRVVEVALVCIEPFSAYRPCMTDIVRELEDALIIENNASEYMKSIDSLGGYSLGGSNRFGSNRFSISTDKKIALSPPVPTPPDPSPINTQALAPLEPR</sequence>
<gene>
    <name evidence="1" type="ORF">POPTR_007G004700v4</name>
</gene>
<evidence type="ECO:0000313" key="2">
    <source>
        <dbReference type="Proteomes" id="UP000006729"/>
    </source>
</evidence>
<dbReference type="Proteomes" id="UP000006729">
    <property type="component" value="Chromosome 7"/>
</dbReference>